<dbReference type="SUPFAM" id="SSF51197">
    <property type="entry name" value="Clavaminate synthase-like"/>
    <property type="match status" value="1"/>
</dbReference>
<gene>
    <name evidence="7" type="ORF">FCM35_KLT01550</name>
</gene>
<dbReference type="InterPro" id="IPR026992">
    <property type="entry name" value="DIOX_N"/>
</dbReference>
<keyword evidence="3 5" id="KW-0560">Oxidoreductase</keyword>
<dbReference type="Proteomes" id="UP000623129">
    <property type="component" value="Unassembled WGS sequence"/>
</dbReference>
<proteinExistence type="inferred from homology"/>
<dbReference type="Pfam" id="PF03171">
    <property type="entry name" value="2OG-FeII_Oxy"/>
    <property type="match status" value="1"/>
</dbReference>
<accession>A0A833RE40</accession>
<dbReference type="Gene3D" id="2.60.120.330">
    <property type="entry name" value="B-lactam Antibiotic, Isopenicillin N Synthase, Chain"/>
    <property type="match status" value="1"/>
</dbReference>
<dbReference type="InterPro" id="IPR005123">
    <property type="entry name" value="Oxoglu/Fe-dep_dioxygenase_dom"/>
</dbReference>
<dbReference type="GO" id="GO:0016491">
    <property type="term" value="F:oxidoreductase activity"/>
    <property type="evidence" value="ECO:0007669"/>
    <property type="project" value="UniProtKB-KW"/>
</dbReference>
<dbReference type="InterPro" id="IPR044861">
    <property type="entry name" value="IPNS-like_FE2OG_OXY"/>
</dbReference>
<dbReference type="FunFam" id="2.60.120.330:FF:000012">
    <property type="entry name" value="Gibberellin 20 oxidase 1"/>
    <property type="match status" value="1"/>
</dbReference>
<organism evidence="7 8">
    <name type="scientific">Carex littledalei</name>
    <dbReference type="NCBI Taxonomy" id="544730"/>
    <lineage>
        <taxon>Eukaryota</taxon>
        <taxon>Viridiplantae</taxon>
        <taxon>Streptophyta</taxon>
        <taxon>Embryophyta</taxon>
        <taxon>Tracheophyta</taxon>
        <taxon>Spermatophyta</taxon>
        <taxon>Magnoliopsida</taxon>
        <taxon>Liliopsida</taxon>
        <taxon>Poales</taxon>
        <taxon>Cyperaceae</taxon>
        <taxon>Cyperoideae</taxon>
        <taxon>Cariceae</taxon>
        <taxon>Carex</taxon>
        <taxon>Carex subgen. Euthyceras</taxon>
    </lineage>
</organism>
<evidence type="ECO:0000256" key="2">
    <source>
        <dbReference type="ARBA" id="ARBA00022723"/>
    </source>
</evidence>
<dbReference type="Pfam" id="PF14226">
    <property type="entry name" value="DIOX_N"/>
    <property type="match status" value="1"/>
</dbReference>
<dbReference type="EMBL" id="SWLB01000010">
    <property type="protein sequence ID" value="KAF3333859.1"/>
    <property type="molecule type" value="Genomic_DNA"/>
</dbReference>
<evidence type="ECO:0000256" key="5">
    <source>
        <dbReference type="RuleBase" id="RU003682"/>
    </source>
</evidence>
<evidence type="ECO:0000256" key="1">
    <source>
        <dbReference type="ARBA" id="ARBA00008056"/>
    </source>
</evidence>
<keyword evidence="8" id="KW-1185">Reference proteome</keyword>
<name>A0A833RE40_9POAL</name>
<dbReference type="PROSITE" id="PS51471">
    <property type="entry name" value="FE2OG_OXY"/>
    <property type="match status" value="1"/>
</dbReference>
<evidence type="ECO:0000256" key="4">
    <source>
        <dbReference type="ARBA" id="ARBA00023004"/>
    </source>
</evidence>
<comment type="caution">
    <text evidence="7">The sequence shown here is derived from an EMBL/GenBank/DDBJ whole genome shotgun (WGS) entry which is preliminary data.</text>
</comment>
<evidence type="ECO:0000259" key="6">
    <source>
        <dbReference type="PROSITE" id="PS51471"/>
    </source>
</evidence>
<dbReference type="OrthoDB" id="288590at2759"/>
<sequence>MEQTVQVDQAFIQPQEHRPRPFVSEADGIPLIDLSPLSSDSVNTAVPETLVAEVEAACRDWGFFQVINHGVSPELLRKAEAAQRDFFALPEEEKRKVRQDEQNALGYYESELTKNVRDWKEVFDIIAHEQDEIDVVGLVLKNKWPQVPLGFRETFEEYTKSVEKLAFRLLELIALSLNLPPNKLNIFFEEANSLLRLNHYPPCPNPDLVLGVGRHKDPGALTVLYQDSTGGLDVKRRSDGEWFRVKPTPDAFIVNVGDVFQVWSNDKYESAEHRVSVNSEKDRFSIPFFLQPASRTKVWPMEELIDDKNPPRYKELNYGEFISARKDGNFKKLEVENIQITHFSRA</sequence>
<evidence type="ECO:0000256" key="3">
    <source>
        <dbReference type="ARBA" id="ARBA00023002"/>
    </source>
</evidence>
<feature type="domain" description="Fe2OG dioxygenase" evidence="6">
    <location>
        <begin position="190"/>
        <end position="292"/>
    </location>
</feature>
<dbReference type="GO" id="GO:0046872">
    <property type="term" value="F:metal ion binding"/>
    <property type="evidence" value="ECO:0007669"/>
    <property type="project" value="UniProtKB-KW"/>
</dbReference>
<keyword evidence="4 5" id="KW-0408">Iron</keyword>
<dbReference type="PRINTS" id="PR00682">
    <property type="entry name" value="IPNSYNTHASE"/>
</dbReference>
<evidence type="ECO:0000313" key="8">
    <source>
        <dbReference type="Proteomes" id="UP000623129"/>
    </source>
</evidence>
<reference evidence="7" key="1">
    <citation type="submission" date="2020-01" db="EMBL/GenBank/DDBJ databases">
        <title>Genome sequence of Kobresia littledalei, the first chromosome-level genome in the family Cyperaceae.</title>
        <authorList>
            <person name="Qu G."/>
        </authorList>
    </citation>
    <scope>NUCLEOTIDE SEQUENCE</scope>
    <source>
        <strain evidence="7">C.B.Clarke</strain>
        <tissue evidence="7">Leaf</tissue>
    </source>
</reference>
<protein>
    <recommendedName>
        <fullName evidence="6">Fe2OG dioxygenase domain-containing protein</fullName>
    </recommendedName>
</protein>
<dbReference type="InterPro" id="IPR027443">
    <property type="entry name" value="IPNS-like_sf"/>
</dbReference>
<keyword evidence="2 5" id="KW-0479">Metal-binding</keyword>
<evidence type="ECO:0000313" key="7">
    <source>
        <dbReference type="EMBL" id="KAF3333859.1"/>
    </source>
</evidence>
<dbReference type="InterPro" id="IPR050295">
    <property type="entry name" value="Plant_2OG-oxidoreductases"/>
</dbReference>
<dbReference type="AlphaFoldDB" id="A0A833RE40"/>
<dbReference type="PANTHER" id="PTHR47991">
    <property type="entry name" value="OXOGLUTARATE/IRON-DEPENDENT DIOXYGENASE"/>
    <property type="match status" value="1"/>
</dbReference>
<comment type="similarity">
    <text evidence="1 5">Belongs to the iron/ascorbate-dependent oxidoreductase family.</text>
</comment>